<protein>
    <submittedName>
        <fullName evidence="3">VanW family protein</fullName>
    </submittedName>
</protein>
<evidence type="ECO:0000313" key="3">
    <source>
        <dbReference type="EMBL" id="MDG5753779.1"/>
    </source>
</evidence>
<gene>
    <name evidence="3" type="ORF">P6P90_07305</name>
</gene>
<evidence type="ECO:0000313" key="4">
    <source>
        <dbReference type="Proteomes" id="UP001218246"/>
    </source>
</evidence>
<dbReference type="Proteomes" id="UP001218246">
    <property type="component" value="Unassembled WGS sequence"/>
</dbReference>
<organism evidence="3 4">
    <name type="scientific">Ectobacillus antri</name>
    <dbReference type="NCBI Taxonomy" id="2486280"/>
    <lineage>
        <taxon>Bacteria</taxon>
        <taxon>Bacillati</taxon>
        <taxon>Bacillota</taxon>
        <taxon>Bacilli</taxon>
        <taxon>Bacillales</taxon>
        <taxon>Bacillaceae</taxon>
        <taxon>Ectobacillus</taxon>
    </lineage>
</organism>
<evidence type="ECO:0000256" key="2">
    <source>
        <dbReference type="SAM" id="Phobius"/>
    </source>
</evidence>
<comment type="caution">
    <text evidence="3">The sequence shown here is derived from an EMBL/GenBank/DDBJ whole genome shotgun (WGS) entry which is preliminary data.</text>
</comment>
<keyword evidence="2" id="KW-0472">Membrane</keyword>
<accession>A0ABT6H301</accession>
<feature type="region of interest" description="Disordered" evidence="1">
    <location>
        <begin position="378"/>
        <end position="412"/>
    </location>
</feature>
<dbReference type="PANTHER" id="PTHR35788:SF1">
    <property type="entry name" value="EXPORTED PROTEIN"/>
    <property type="match status" value="1"/>
</dbReference>
<dbReference type="PANTHER" id="PTHR35788">
    <property type="entry name" value="EXPORTED PROTEIN-RELATED"/>
    <property type="match status" value="1"/>
</dbReference>
<evidence type="ECO:0000256" key="1">
    <source>
        <dbReference type="SAM" id="MobiDB-lite"/>
    </source>
</evidence>
<proteinExistence type="predicted"/>
<dbReference type="InterPro" id="IPR052913">
    <property type="entry name" value="Glycopeptide_resist_protein"/>
</dbReference>
<reference evidence="3 4" key="1">
    <citation type="submission" date="2023-04" db="EMBL/GenBank/DDBJ databases">
        <title>Ectobacillus antri isolated from activated sludge.</title>
        <authorList>
            <person name="Yan P."/>
            <person name="Liu X."/>
        </authorList>
    </citation>
    <scope>NUCLEOTIDE SEQUENCE [LARGE SCALE GENOMIC DNA]</scope>
    <source>
        <strain evidence="3 4">C18H</strain>
    </source>
</reference>
<feature type="compositionally biased region" description="Pro residues" evidence="1">
    <location>
        <begin position="388"/>
        <end position="399"/>
    </location>
</feature>
<keyword evidence="2" id="KW-1133">Transmembrane helix</keyword>
<keyword evidence="2" id="KW-0812">Transmembrane</keyword>
<name>A0ABT6H301_9BACI</name>
<feature type="transmembrane region" description="Helical" evidence="2">
    <location>
        <begin position="7"/>
        <end position="25"/>
    </location>
</feature>
<dbReference type="EMBL" id="JARULN010000004">
    <property type="protein sequence ID" value="MDG5753779.1"/>
    <property type="molecule type" value="Genomic_DNA"/>
</dbReference>
<keyword evidence="4" id="KW-1185">Reference proteome</keyword>
<sequence>MKRFARLGIVVGISCIFVFVVQFGLRTAMMKLFDTTAPFQEGTYIGSVNVSGMGREQAQQNVQKQVDAWLASSNIQITYQEATVSVPATAFVFDVPGSIASAKQKMRTPLIVTVDSKQLIASLQFSQEVVAAINQEVLQKALQQASANLARDKTFVATEFLQKESIHRVVAQSEIKAIDKYRDELGLWLTEYETLTLEPGHELSLQELVKEKLSLTDSALSVIATLMNEAALSTNLEVRKRSISLQLPAYAEAGTEARIEKDKADFILYNPNKTPYTMRFQLTNSSMSLSIEGLPFAYIYMPYTERTDVAKTKIVQVMTPAKHDAVTARREGSDGLFVKVYRDVYRDGAFIKREQVAEDRYLPVSQVKHALVMPKLPSETTSQTAVVPTPPTTEAPVTPPNTSASVVPALSE</sequence>
<dbReference type="RefSeq" id="WP_124562834.1">
    <property type="nucleotide sequence ID" value="NZ_JARRRY010000009.1"/>
</dbReference>